<dbReference type="EMBL" id="KZ678136">
    <property type="protein sequence ID" value="PSN66509.1"/>
    <property type="molecule type" value="Genomic_DNA"/>
</dbReference>
<dbReference type="Proteomes" id="UP000240883">
    <property type="component" value="Unassembled WGS sequence"/>
</dbReference>
<proteinExistence type="predicted"/>
<evidence type="ECO:0000313" key="3">
    <source>
        <dbReference type="Proteomes" id="UP000240883"/>
    </source>
</evidence>
<reference evidence="2 3" key="1">
    <citation type="journal article" date="2018" name="Front. Microbiol.">
        <title>Genome-Wide Analysis of Corynespora cassiicola Leaf Fall Disease Putative Effectors.</title>
        <authorList>
            <person name="Lopez D."/>
            <person name="Ribeiro S."/>
            <person name="Label P."/>
            <person name="Fumanal B."/>
            <person name="Venisse J.S."/>
            <person name="Kohler A."/>
            <person name="de Oliveira R.R."/>
            <person name="Labutti K."/>
            <person name="Lipzen A."/>
            <person name="Lail K."/>
            <person name="Bauer D."/>
            <person name="Ohm R.A."/>
            <person name="Barry K.W."/>
            <person name="Spatafora J."/>
            <person name="Grigoriev I.V."/>
            <person name="Martin F.M."/>
            <person name="Pujade-Renaud V."/>
        </authorList>
    </citation>
    <scope>NUCLEOTIDE SEQUENCE [LARGE SCALE GENOMIC DNA]</scope>
    <source>
        <strain evidence="2 3">Philippines</strain>
    </source>
</reference>
<evidence type="ECO:0000313" key="2">
    <source>
        <dbReference type="EMBL" id="PSN66509.1"/>
    </source>
</evidence>
<organism evidence="2 3">
    <name type="scientific">Corynespora cassiicola Philippines</name>
    <dbReference type="NCBI Taxonomy" id="1448308"/>
    <lineage>
        <taxon>Eukaryota</taxon>
        <taxon>Fungi</taxon>
        <taxon>Dikarya</taxon>
        <taxon>Ascomycota</taxon>
        <taxon>Pezizomycotina</taxon>
        <taxon>Dothideomycetes</taxon>
        <taxon>Pleosporomycetidae</taxon>
        <taxon>Pleosporales</taxon>
        <taxon>Corynesporascaceae</taxon>
        <taxon>Corynespora</taxon>
    </lineage>
</organism>
<feature type="compositionally biased region" description="Polar residues" evidence="1">
    <location>
        <begin position="1"/>
        <end position="22"/>
    </location>
</feature>
<name>A0A2T2NMB5_CORCC</name>
<accession>A0A2T2NMB5</accession>
<evidence type="ECO:0000256" key="1">
    <source>
        <dbReference type="SAM" id="MobiDB-lite"/>
    </source>
</evidence>
<sequence>MAVPANPNSRGWCTFPNQPSNTSPQFSFQSSLHLLVLLAGALVSDTIVVPTYTRTRSLDDQDDNRSAVALVTARLANASVRHRHRHPPPSIVVRRPARGIPLAGLDWLQSNAPI</sequence>
<feature type="region of interest" description="Disordered" evidence="1">
    <location>
        <begin position="1"/>
        <end position="23"/>
    </location>
</feature>
<protein>
    <submittedName>
        <fullName evidence="2">Uncharacterized protein</fullName>
    </submittedName>
</protein>
<keyword evidence="3" id="KW-1185">Reference proteome</keyword>
<gene>
    <name evidence="2" type="ORF">BS50DRAFT_416256</name>
</gene>
<dbReference type="AlphaFoldDB" id="A0A2T2NMB5"/>